<accession>A0A1I0GAG6</accession>
<keyword evidence="1" id="KW-1133">Transmembrane helix</keyword>
<dbReference type="STRING" id="349064.SAMN05660429_02382"/>
<evidence type="ECO:0000313" key="3">
    <source>
        <dbReference type="Proteomes" id="UP000199308"/>
    </source>
</evidence>
<sequence length="324" mass="36138">MNYLKQILLPLVIISLVGWLFYHFYLAYQKPVDRIQGQIEAQQYSVSSKIAGRINKVLVRKGDIVERDQLIFTMLSPEIDAKLAQATAAERAAGAVKEQADAGARKQEIAAAESQWQKAKAAKELMEKTFTRLDNLFKEGVVSEQKRDEAFTQMKAAQFNEKSAYQMYQMAQEGARAETKKAAAEQEQMAAGVVAEVQAYQEETQIKSWHSGEVANVLLQEGELAPQGFPVVTIIDISDAWAVFHVKEIDLKRFEIGTKLDVLIPALGDTPYSFEVSHVAVMGEFATWKATSNNQGFDIRTFEIEARPTQPIAGLRVGMSMVVE</sequence>
<feature type="transmembrane region" description="Helical" evidence="1">
    <location>
        <begin position="7"/>
        <end position="28"/>
    </location>
</feature>
<dbReference type="EMBL" id="FOHK01000011">
    <property type="protein sequence ID" value="SET67955.1"/>
    <property type="molecule type" value="Genomic_DNA"/>
</dbReference>
<name>A0A1I0GAG6_THASX</name>
<keyword evidence="3" id="KW-1185">Reference proteome</keyword>
<keyword evidence="1" id="KW-0472">Membrane</keyword>
<dbReference type="PANTHER" id="PTHR30438:SF1">
    <property type="entry name" value="36 KDA ANTIGEN"/>
    <property type="match status" value="1"/>
</dbReference>
<proteinExistence type="predicted"/>
<dbReference type="PANTHER" id="PTHR30438">
    <property type="entry name" value="36 KDA ANTIGEN-RELATED"/>
    <property type="match status" value="1"/>
</dbReference>
<organism evidence="2 3">
    <name type="scientific">Thalassotalea agarivorans</name>
    <name type="common">Thalassomonas agarivorans</name>
    <dbReference type="NCBI Taxonomy" id="349064"/>
    <lineage>
        <taxon>Bacteria</taxon>
        <taxon>Pseudomonadati</taxon>
        <taxon>Pseudomonadota</taxon>
        <taxon>Gammaproteobacteria</taxon>
        <taxon>Alteromonadales</taxon>
        <taxon>Colwelliaceae</taxon>
        <taxon>Thalassotalea</taxon>
    </lineage>
</organism>
<keyword evidence="1" id="KW-0812">Transmembrane</keyword>
<reference evidence="2 3" key="1">
    <citation type="submission" date="2016-10" db="EMBL/GenBank/DDBJ databases">
        <authorList>
            <person name="de Groot N.N."/>
        </authorList>
    </citation>
    <scope>NUCLEOTIDE SEQUENCE [LARGE SCALE GENOMIC DNA]</scope>
    <source>
        <strain evidence="2 3">DSM 19706</strain>
    </source>
</reference>
<dbReference type="AlphaFoldDB" id="A0A1I0GAG6"/>
<dbReference type="Gene3D" id="2.40.30.170">
    <property type="match status" value="1"/>
</dbReference>
<protein>
    <submittedName>
        <fullName evidence="2">HlyD family secretion protein</fullName>
    </submittedName>
</protein>
<dbReference type="OrthoDB" id="9793801at2"/>
<gene>
    <name evidence="2" type="ORF">SAMN05660429_02382</name>
</gene>
<evidence type="ECO:0000313" key="2">
    <source>
        <dbReference type="EMBL" id="SET67955.1"/>
    </source>
</evidence>
<dbReference type="Proteomes" id="UP000199308">
    <property type="component" value="Unassembled WGS sequence"/>
</dbReference>
<evidence type="ECO:0000256" key="1">
    <source>
        <dbReference type="SAM" id="Phobius"/>
    </source>
</evidence>
<dbReference type="RefSeq" id="WP_093330696.1">
    <property type="nucleotide sequence ID" value="NZ_AP027363.1"/>
</dbReference>
<dbReference type="Gene3D" id="2.40.50.100">
    <property type="match status" value="1"/>
</dbReference>